<organism evidence="15 16">
    <name type="scientific">Pseudocohnilembus persalinus</name>
    <name type="common">Ciliate</name>
    <dbReference type="NCBI Taxonomy" id="266149"/>
    <lineage>
        <taxon>Eukaryota</taxon>
        <taxon>Sar</taxon>
        <taxon>Alveolata</taxon>
        <taxon>Ciliophora</taxon>
        <taxon>Intramacronucleata</taxon>
        <taxon>Oligohymenophorea</taxon>
        <taxon>Scuticociliatia</taxon>
        <taxon>Philasterida</taxon>
        <taxon>Pseudocohnilembidae</taxon>
        <taxon>Pseudocohnilembus</taxon>
    </lineage>
</organism>
<dbReference type="PROSITE" id="PS50042">
    <property type="entry name" value="CNMP_BINDING_3"/>
    <property type="match status" value="1"/>
</dbReference>
<accession>A0A0V0QQL7</accession>
<dbReference type="PRINTS" id="PR01463">
    <property type="entry name" value="EAGCHANLFMLY"/>
</dbReference>
<dbReference type="InterPro" id="IPR003938">
    <property type="entry name" value="K_chnl_volt-dep_EAG/ELK/ERG"/>
</dbReference>
<dbReference type="PANTHER" id="PTHR10217">
    <property type="entry name" value="VOLTAGE AND LIGAND GATED POTASSIUM CHANNEL"/>
    <property type="match status" value="1"/>
</dbReference>
<keyword evidence="10 13" id="KW-0472">Membrane</keyword>
<feature type="compositionally biased region" description="Polar residues" evidence="12">
    <location>
        <begin position="226"/>
        <end position="243"/>
    </location>
</feature>
<comment type="caution">
    <text evidence="15">The sequence shown here is derived from an EMBL/GenBank/DDBJ whole genome shotgun (WGS) entry which is preliminary data.</text>
</comment>
<keyword evidence="3" id="KW-0633">Potassium transport</keyword>
<evidence type="ECO:0000256" key="4">
    <source>
        <dbReference type="ARBA" id="ARBA00022692"/>
    </source>
</evidence>
<reference evidence="15 16" key="1">
    <citation type="journal article" date="2015" name="Sci. Rep.">
        <title>Genome of the facultative scuticociliatosis pathogen Pseudocohnilembus persalinus provides insight into its virulence through horizontal gene transfer.</title>
        <authorList>
            <person name="Xiong J."/>
            <person name="Wang G."/>
            <person name="Cheng J."/>
            <person name="Tian M."/>
            <person name="Pan X."/>
            <person name="Warren A."/>
            <person name="Jiang C."/>
            <person name="Yuan D."/>
            <person name="Miao W."/>
        </authorList>
    </citation>
    <scope>NUCLEOTIDE SEQUENCE [LARGE SCALE GENOMIC DNA]</scope>
    <source>
        <strain evidence="15">36N120E</strain>
    </source>
</reference>
<feature type="region of interest" description="Disordered" evidence="12">
    <location>
        <begin position="30"/>
        <end position="60"/>
    </location>
</feature>
<evidence type="ECO:0000256" key="12">
    <source>
        <dbReference type="SAM" id="MobiDB-lite"/>
    </source>
</evidence>
<dbReference type="InterPro" id="IPR018490">
    <property type="entry name" value="cNMP-bd_dom_sf"/>
</dbReference>
<feature type="transmembrane region" description="Helical" evidence="13">
    <location>
        <begin position="608"/>
        <end position="630"/>
    </location>
</feature>
<dbReference type="Pfam" id="PF00520">
    <property type="entry name" value="Ion_trans"/>
    <property type="match status" value="1"/>
</dbReference>
<dbReference type="GO" id="GO:0005249">
    <property type="term" value="F:voltage-gated potassium channel activity"/>
    <property type="evidence" value="ECO:0007669"/>
    <property type="project" value="InterPro"/>
</dbReference>
<evidence type="ECO:0000256" key="9">
    <source>
        <dbReference type="ARBA" id="ARBA00023065"/>
    </source>
</evidence>
<feature type="region of interest" description="Disordered" evidence="12">
    <location>
        <begin position="1517"/>
        <end position="1545"/>
    </location>
</feature>
<feature type="compositionally biased region" description="Low complexity" evidence="12">
    <location>
        <begin position="1059"/>
        <end position="1071"/>
    </location>
</feature>
<feature type="region of interest" description="Disordered" evidence="12">
    <location>
        <begin position="201"/>
        <end position="254"/>
    </location>
</feature>
<dbReference type="InParanoid" id="A0A0V0QQL7"/>
<keyword evidence="2" id="KW-0813">Transport</keyword>
<comment type="subcellular location">
    <subcellularLocation>
        <location evidence="1">Membrane</location>
        <topology evidence="1">Multi-pass membrane protein</topology>
    </subcellularLocation>
</comment>
<dbReference type="Gene3D" id="1.10.287.70">
    <property type="match status" value="1"/>
</dbReference>
<feature type="transmembrane region" description="Helical" evidence="13">
    <location>
        <begin position="507"/>
        <end position="532"/>
    </location>
</feature>
<feature type="compositionally biased region" description="Low complexity" evidence="12">
    <location>
        <begin position="1517"/>
        <end position="1528"/>
    </location>
</feature>
<feature type="compositionally biased region" description="Basic and acidic residues" evidence="12">
    <location>
        <begin position="1088"/>
        <end position="1108"/>
    </location>
</feature>
<keyword evidence="7" id="KW-0630">Potassium</keyword>
<feature type="transmembrane region" description="Helical" evidence="13">
    <location>
        <begin position="655"/>
        <end position="672"/>
    </location>
</feature>
<keyword evidence="5" id="KW-0631">Potassium channel</keyword>
<sequence>MNPLNSNRKKTDSLSQLHSNKSASLNILQSQSNEHSVSNNNNNNNNLNILSSGLNNSQNHNNIQQNLTQLELQQQKFEGSSKKTEQVTNFSTRKSILKTKNIQKNYINSNSDSLQQGQSNKTLQQNYIFSDESFSTSRQQNQRNFPNNQVVLTNCEQSKELNLNNNLYQLNSNQQIGHQKHYQKQKFEIDNQINENDEINQQNNQSSNCSPVRGNSSKSKKKQLTIEIQNSNHNLLQKTDISPQKNKNKQKDDKLLVNQEEYQNKNFQTKKTSFNENQNSSILYQKEQSDINSINFYSLKEKEYAQNNESILSNNMNNYSSRFNSGFQSPVRFRNRLGEYTENPFNAGSNYQQTEYQSKKRQGQLSDIWFEKGFLIIRQIKKFFQKLKPLIPSRKFRLFTKQNFKVLNDKACDYNVYRYEKKFINDQPGFIDNFKYNFFNKFRKKFVKAAKPIENTLNRFDKVIEPTSIFKIIWDFINFILLIGCIIYFPFMLAFRQNQEYSMPEGLIFFFESVSRYIFLIDLILNFNTAFYQSGKLVLERGEIAKEYLKKTFFQDFIIVLTFFLNQFIKNSYMDLLILLHIQKLAKIIGVYENLINMRDTLKGIYNLLKLVSTIIYVAHCTACFFYYIAYEESEKGNLNFLSFYDIIKLEWYKQYNACLYFSTLTMITVGYGEITPISTKERFYAIFITLLSCGVFAYSVNSIGQIIKDMTTRNNKFNSDMALLTTYMRERGLDKSLQYRIINYFKYLHMENIDEKKEAENILKQLTGSIRQEVNLNIYLTELKKRKIFTLNFSNEFLEELSSTMEERWIGPEVMIHEKDQDYSEINILIRGEIEFFVQTDKNMVENSKTIKVLQAGSIFGEDTFFTNGKTLAGAKTNNTVLLMSIKKENFLHYIKNYPKDYQRFCMIKDNIRHDNDQIHVLNSKCLICNAFSHSFNKCHQVNYVPNKLKVLKQYKTEDQPQERTPYENRQYNKFSTRLNFHFVKKHTFLYIVDCIDEQEFDLLMQNFDKLEGFSNTSYKYKKSSWIEQENDERFQKLKSIVSNHRTPQITSRYQYMDSSDSHTSSSNTTPQKYDLSDSQSNNTNEYKIENQESEKNEQQHQIDNKQKQNKNYTKQNEQQLGEIEKSNNLLQSSSNYDDIVASENEITQINLVKKQEQGIGILKPKKDIYQLKVPQMKINKMDSQSDEYSYQPRSKSNLSNISRINKPSTLKGIITNSNNNNNFSGVDSELFPDYSKNSKINQKNSLRKAVIKKKLSYIDTPDQFVSNFNIDQNNIQKKKSWLSNSNNNNLLFDHDQDNYNNYNNNENKYKDNETYQTQQSNGTRVMFDFNDNEQRGYLSGRAHSFSRNGRKQNMYLRNNSTFKTLDYSIQNIDNQLVTQIKDILQKIFPENPVWDKSPEDYLQEQIIKEEVEKKFQAGIYYVNWNDPNLKFEQIKNFEICKNWDTYMTHNNIGHVLKHYNYLMKLNNYQYIKSRSGLSPQQKLQKRLTQQTSYRKRSKNFTSKSITSSKLKNLNNSQIQNPNQISLFENERERGTKKKNTDKLSKNILDEINLNSNINSNQQQQHNIDSQQMNGLQTYKNASLDQSDFSQFPLNKNVNESSYYNQENVQDNLNIDYDNQIRAIKSDINGIKKNQIQLPIRKVSENVQMISRDRD</sequence>
<dbReference type="GO" id="GO:0042391">
    <property type="term" value="P:regulation of membrane potential"/>
    <property type="evidence" value="ECO:0007669"/>
    <property type="project" value="TreeGrafter"/>
</dbReference>
<dbReference type="SUPFAM" id="SSF81324">
    <property type="entry name" value="Voltage-gated potassium channels"/>
    <property type="match status" value="1"/>
</dbReference>
<dbReference type="Proteomes" id="UP000054937">
    <property type="component" value="Unassembled WGS sequence"/>
</dbReference>
<dbReference type="InterPro" id="IPR000595">
    <property type="entry name" value="cNMP-bd_dom"/>
</dbReference>
<dbReference type="InterPro" id="IPR005821">
    <property type="entry name" value="Ion_trans_dom"/>
</dbReference>
<evidence type="ECO:0000256" key="13">
    <source>
        <dbReference type="SAM" id="Phobius"/>
    </source>
</evidence>
<evidence type="ECO:0000259" key="14">
    <source>
        <dbReference type="PROSITE" id="PS50042"/>
    </source>
</evidence>
<keyword evidence="11" id="KW-0407">Ion channel</keyword>
<dbReference type="OMA" id="EVENDYC"/>
<name>A0A0V0QQL7_PSEPJ</name>
<gene>
    <name evidence="15" type="ORF">PPERSA_04370</name>
</gene>
<evidence type="ECO:0000256" key="5">
    <source>
        <dbReference type="ARBA" id="ARBA00022826"/>
    </source>
</evidence>
<dbReference type="OrthoDB" id="426293at2759"/>
<feature type="compositionally biased region" description="Basic and acidic residues" evidence="12">
    <location>
        <begin position="1530"/>
        <end position="1545"/>
    </location>
</feature>
<feature type="compositionally biased region" description="Polar residues" evidence="12">
    <location>
        <begin position="1078"/>
        <end position="1087"/>
    </location>
</feature>
<evidence type="ECO:0000256" key="3">
    <source>
        <dbReference type="ARBA" id="ARBA00022538"/>
    </source>
</evidence>
<proteinExistence type="predicted"/>
<evidence type="ECO:0000313" key="16">
    <source>
        <dbReference type="Proteomes" id="UP000054937"/>
    </source>
</evidence>
<evidence type="ECO:0000256" key="2">
    <source>
        <dbReference type="ARBA" id="ARBA00022448"/>
    </source>
</evidence>
<feature type="transmembrane region" description="Helical" evidence="13">
    <location>
        <begin position="552"/>
        <end position="569"/>
    </location>
</feature>
<dbReference type="EMBL" id="LDAU01000114">
    <property type="protein sequence ID" value="KRX04555.1"/>
    <property type="molecule type" value="Genomic_DNA"/>
</dbReference>
<dbReference type="InterPro" id="IPR014710">
    <property type="entry name" value="RmlC-like_jellyroll"/>
</dbReference>
<dbReference type="SUPFAM" id="SSF51206">
    <property type="entry name" value="cAMP-binding domain-like"/>
    <property type="match status" value="1"/>
</dbReference>
<feature type="region of interest" description="Disordered" evidence="12">
    <location>
        <begin position="1056"/>
        <end position="1116"/>
    </location>
</feature>
<dbReference type="CDD" id="cd00038">
    <property type="entry name" value="CAP_ED"/>
    <property type="match status" value="1"/>
</dbReference>
<evidence type="ECO:0000256" key="7">
    <source>
        <dbReference type="ARBA" id="ARBA00022958"/>
    </source>
</evidence>
<evidence type="ECO:0000256" key="1">
    <source>
        <dbReference type="ARBA" id="ARBA00004141"/>
    </source>
</evidence>
<feature type="region of interest" description="Disordered" evidence="12">
    <location>
        <begin position="1184"/>
        <end position="1203"/>
    </location>
</feature>
<feature type="compositionally biased region" description="Polar residues" evidence="12">
    <location>
        <begin position="1188"/>
        <end position="1203"/>
    </location>
</feature>
<evidence type="ECO:0000256" key="6">
    <source>
        <dbReference type="ARBA" id="ARBA00022882"/>
    </source>
</evidence>
<dbReference type="GO" id="GO:0005886">
    <property type="term" value="C:plasma membrane"/>
    <property type="evidence" value="ECO:0007669"/>
    <property type="project" value="TreeGrafter"/>
</dbReference>
<dbReference type="Gene3D" id="2.60.120.10">
    <property type="entry name" value="Jelly Rolls"/>
    <property type="match status" value="1"/>
</dbReference>
<feature type="domain" description="Cyclic nucleotide-binding" evidence="14">
    <location>
        <begin position="790"/>
        <end position="896"/>
    </location>
</feature>
<dbReference type="PANTHER" id="PTHR10217:SF435">
    <property type="entry name" value="POTASSIUM VOLTAGE-GATED CHANNEL PROTEIN EAG"/>
    <property type="match status" value="1"/>
</dbReference>
<evidence type="ECO:0000256" key="11">
    <source>
        <dbReference type="ARBA" id="ARBA00023303"/>
    </source>
</evidence>
<dbReference type="Gene3D" id="1.10.287.630">
    <property type="entry name" value="Helix hairpin bin"/>
    <property type="match status" value="1"/>
</dbReference>
<protein>
    <submittedName>
        <fullName evidence="15">Cyclic nucleotide-binding protein</fullName>
    </submittedName>
</protein>
<keyword evidence="16" id="KW-1185">Reference proteome</keyword>
<evidence type="ECO:0000256" key="8">
    <source>
        <dbReference type="ARBA" id="ARBA00022989"/>
    </source>
</evidence>
<keyword evidence="6" id="KW-0851">Voltage-gated channel</keyword>
<keyword evidence="8 13" id="KW-1133">Transmembrane helix</keyword>
<evidence type="ECO:0000256" key="10">
    <source>
        <dbReference type="ARBA" id="ARBA00023136"/>
    </source>
</evidence>
<feature type="transmembrane region" description="Helical" evidence="13">
    <location>
        <begin position="472"/>
        <end position="495"/>
    </location>
</feature>
<dbReference type="InterPro" id="IPR050818">
    <property type="entry name" value="KCNH_animal-type"/>
</dbReference>
<keyword evidence="9" id="KW-0406">Ion transport</keyword>
<feature type="transmembrane region" description="Helical" evidence="13">
    <location>
        <begin position="684"/>
        <end position="701"/>
    </location>
</feature>
<dbReference type="GO" id="GO:0034702">
    <property type="term" value="C:monoatomic ion channel complex"/>
    <property type="evidence" value="ECO:0007669"/>
    <property type="project" value="UniProtKB-KW"/>
</dbReference>
<keyword evidence="4 13" id="KW-0812">Transmembrane</keyword>
<evidence type="ECO:0000313" key="15">
    <source>
        <dbReference type="EMBL" id="KRX04555.1"/>
    </source>
</evidence>